<evidence type="ECO:0000256" key="6">
    <source>
        <dbReference type="HAMAP-Rule" id="MF_01965"/>
    </source>
</evidence>
<dbReference type="InterPro" id="IPR017953">
    <property type="entry name" value="Carbohydrate_kinase_pred_CS"/>
</dbReference>
<feature type="domain" description="YjeF C-terminal" evidence="7">
    <location>
        <begin position="1"/>
        <end position="298"/>
    </location>
</feature>
<dbReference type="Pfam" id="PF01256">
    <property type="entry name" value="Carb_kinase"/>
    <property type="match status" value="1"/>
</dbReference>
<dbReference type="NCBIfam" id="TIGR00196">
    <property type="entry name" value="yjeF_cterm"/>
    <property type="match status" value="1"/>
</dbReference>
<dbReference type="OrthoDB" id="9806925at2"/>
<comment type="caution">
    <text evidence="6">Lacks conserved residue(s) required for the propagation of feature annotation.</text>
</comment>
<dbReference type="HAMAP" id="MF_01965">
    <property type="entry name" value="NADHX_dehydratase"/>
    <property type="match status" value="1"/>
</dbReference>
<organism evidence="8 9">
    <name type="scientific">Stieleria varia</name>
    <dbReference type="NCBI Taxonomy" id="2528005"/>
    <lineage>
        <taxon>Bacteria</taxon>
        <taxon>Pseudomonadati</taxon>
        <taxon>Planctomycetota</taxon>
        <taxon>Planctomycetia</taxon>
        <taxon>Pirellulales</taxon>
        <taxon>Pirellulaceae</taxon>
        <taxon>Stieleria</taxon>
    </lineage>
</organism>
<keyword evidence="2 6" id="KW-0067">ATP-binding</keyword>
<dbReference type="GO" id="GO:0052856">
    <property type="term" value="F:NAD(P)HX epimerase activity"/>
    <property type="evidence" value="ECO:0007669"/>
    <property type="project" value="TreeGrafter"/>
</dbReference>
<protein>
    <recommendedName>
        <fullName evidence="6">ADP-dependent (S)-NAD(P)H-hydrate dehydratase</fullName>
        <ecNumber evidence="6">4.2.1.136</ecNumber>
    </recommendedName>
    <alternativeName>
        <fullName evidence="6">ADP-dependent NAD(P)HX dehydratase</fullName>
    </alternativeName>
</protein>
<accession>A0A5C6AND4</accession>
<dbReference type="SUPFAM" id="SSF53613">
    <property type="entry name" value="Ribokinase-like"/>
    <property type="match status" value="1"/>
</dbReference>
<comment type="cofactor">
    <cofactor evidence="6">
        <name>Mg(2+)</name>
        <dbReference type="ChEBI" id="CHEBI:18420"/>
    </cofactor>
</comment>
<dbReference type="EMBL" id="SJPN01000005">
    <property type="protein sequence ID" value="TWU00759.1"/>
    <property type="molecule type" value="Genomic_DNA"/>
</dbReference>
<comment type="subunit">
    <text evidence="6">Homotetramer.</text>
</comment>
<evidence type="ECO:0000256" key="3">
    <source>
        <dbReference type="ARBA" id="ARBA00022857"/>
    </source>
</evidence>
<dbReference type="Proteomes" id="UP000320176">
    <property type="component" value="Unassembled WGS sequence"/>
</dbReference>
<dbReference type="InterPro" id="IPR000631">
    <property type="entry name" value="CARKD"/>
</dbReference>
<comment type="function">
    <text evidence="6">Catalyzes the dehydration of the S-form of NAD(P)HX at the expense of ADP, which is converted to AMP. Together with NAD(P)HX epimerase, which catalyzes the epimerization of the S- and R-forms, the enzyme allows the repair of both epimers of NAD(P)HX, a damaged form of NAD(P)H that is a result of enzymatic or heat-dependent hydration.</text>
</comment>
<comment type="catalytic activity">
    <reaction evidence="6">
        <text>(6S)-NADPHX + ADP = AMP + phosphate + NADPH + H(+)</text>
        <dbReference type="Rhea" id="RHEA:32235"/>
        <dbReference type="ChEBI" id="CHEBI:15378"/>
        <dbReference type="ChEBI" id="CHEBI:43474"/>
        <dbReference type="ChEBI" id="CHEBI:57783"/>
        <dbReference type="ChEBI" id="CHEBI:64076"/>
        <dbReference type="ChEBI" id="CHEBI:456215"/>
        <dbReference type="ChEBI" id="CHEBI:456216"/>
        <dbReference type="EC" id="4.2.1.136"/>
    </reaction>
</comment>
<feature type="binding site" evidence="6">
    <location>
        <position position="238"/>
    </location>
    <ligand>
        <name>AMP</name>
        <dbReference type="ChEBI" id="CHEBI:456215"/>
    </ligand>
</feature>
<keyword evidence="3 6" id="KW-0521">NADP</keyword>
<feature type="binding site" evidence="6">
    <location>
        <position position="168"/>
    </location>
    <ligand>
        <name>(6S)-NADPHX</name>
        <dbReference type="ChEBI" id="CHEBI:64076"/>
    </ligand>
</feature>
<feature type="binding site" evidence="6">
    <location>
        <begin position="204"/>
        <end position="208"/>
    </location>
    <ligand>
        <name>AMP</name>
        <dbReference type="ChEBI" id="CHEBI:456215"/>
    </ligand>
</feature>
<reference evidence="8 9" key="1">
    <citation type="submission" date="2019-02" db="EMBL/GenBank/DDBJ databases">
        <title>Deep-cultivation of Planctomycetes and their phenomic and genomic characterization uncovers novel biology.</title>
        <authorList>
            <person name="Wiegand S."/>
            <person name="Jogler M."/>
            <person name="Boedeker C."/>
            <person name="Pinto D."/>
            <person name="Vollmers J."/>
            <person name="Rivas-Marin E."/>
            <person name="Kohn T."/>
            <person name="Peeters S.H."/>
            <person name="Heuer A."/>
            <person name="Rast P."/>
            <person name="Oberbeckmann S."/>
            <person name="Bunk B."/>
            <person name="Jeske O."/>
            <person name="Meyerdierks A."/>
            <person name="Storesund J.E."/>
            <person name="Kallscheuer N."/>
            <person name="Luecker S."/>
            <person name="Lage O.M."/>
            <person name="Pohl T."/>
            <person name="Merkel B.J."/>
            <person name="Hornburger P."/>
            <person name="Mueller R.-W."/>
            <person name="Bruemmer F."/>
            <person name="Labrenz M."/>
            <person name="Spormann A.M."/>
            <person name="Op Den Camp H."/>
            <person name="Overmann J."/>
            <person name="Amann R."/>
            <person name="Jetten M.S.M."/>
            <person name="Mascher T."/>
            <person name="Medema M.H."/>
            <person name="Devos D.P."/>
            <person name="Kaster A.-K."/>
            <person name="Ovreas L."/>
            <person name="Rohde M."/>
            <person name="Galperin M.Y."/>
            <person name="Jogler C."/>
        </authorList>
    </citation>
    <scope>NUCLEOTIDE SEQUENCE [LARGE SCALE GENOMIC DNA]</scope>
    <source>
        <strain evidence="8 9">Pla52n</strain>
    </source>
</reference>
<evidence type="ECO:0000259" key="7">
    <source>
        <dbReference type="PROSITE" id="PS51383"/>
    </source>
</evidence>
<evidence type="ECO:0000256" key="2">
    <source>
        <dbReference type="ARBA" id="ARBA00022840"/>
    </source>
</evidence>
<dbReference type="GO" id="GO:0110051">
    <property type="term" value="P:metabolite repair"/>
    <property type="evidence" value="ECO:0007669"/>
    <property type="project" value="TreeGrafter"/>
</dbReference>
<dbReference type="GO" id="GO:0005524">
    <property type="term" value="F:ATP binding"/>
    <property type="evidence" value="ECO:0007669"/>
    <property type="project" value="UniProtKB-KW"/>
</dbReference>
<keyword evidence="1 6" id="KW-0547">Nucleotide-binding</keyword>
<feature type="binding site" evidence="6">
    <location>
        <position position="239"/>
    </location>
    <ligand>
        <name>(6S)-NADPHX</name>
        <dbReference type="ChEBI" id="CHEBI:64076"/>
    </ligand>
</feature>
<evidence type="ECO:0000256" key="4">
    <source>
        <dbReference type="ARBA" id="ARBA00023027"/>
    </source>
</evidence>
<keyword evidence="9" id="KW-1185">Reference proteome</keyword>
<comment type="catalytic activity">
    <reaction evidence="6">
        <text>(6S)-NADHX + ADP = AMP + phosphate + NADH + H(+)</text>
        <dbReference type="Rhea" id="RHEA:32223"/>
        <dbReference type="ChEBI" id="CHEBI:15378"/>
        <dbReference type="ChEBI" id="CHEBI:43474"/>
        <dbReference type="ChEBI" id="CHEBI:57945"/>
        <dbReference type="ChEBI" id="CHEBI:64074"/>
        <dbReference type="ChEBI" id="CHEBI:456215"/>
        <dbReference type="ChEBI" id="CHEBI:456216"/>
        <dbReference type="EC" id="4.2.1.136"/>
    </reaction>
</comment>
<dbReference type="GO" id="GO:0046496">
    <property type="term" value="P:nicotinamide nucleotide metabolic process"/>
    <property type="evidence" value="ECO:0007669"/>
    <property type="project" value="UniProtKB-UniRule"/>
</dbReference>
<keyword evidence="4 6" id="KW-0520">NAD</keyword>
<dbReference type="PANTHER" id="PTHR12592">
    <property type="entry name" value="ATP-DEPENDENT (S)-NAD(P)H-HYDRATE DEHYDRATASE FAMILY MEMBER"/>
    <property type="match status" value="1"/>
</dbReference>
<comment type="similarity">
    <text evidence="6">Belongs to the NnrD/CARKD family.</text>
</comment>
<sequence>MNSRPPLLFPSRDTDSHKGDFGRVVLIGGSRGMAGSISLSSIAALKTGSGLVTALVPDRCLETVASFHPGVMTVPLADTPQGRFDVLDECHEVNKHLQRADAIGIGPGMTTGAGSVGLVCRVLQQTSIPRVLDADAINILAEHGWLNSDSPAVPINGPINGPIVLTPHPGELSRLTGVPAGERKKQIDAAAGLAQRHGIVVVVKGGPTVVVGFDSATAQPLRWTNDTGNPGMATAGSGDVLTGVITSLLGQGLSAWDASRLGVWVHGRAGDRAADSIGSSGMTCWEILTALPCSAQDATV</sequence>
<dbReference type="EC" id="4.2.1.136" evidence="6"/>
<name>A0A5C6AND4_9BACT</name>
<dbReference type="PROSITE" id="PS01050">
    <property type="entry name" value="YJEF_C_2"/>
    <property type="match status" value="1"/>
</dbReference>
<evidence type="ECO:0000256" key="5">
    <source>
        <dbReference type="ARBA" id="ARBA00023239"/>
    </source>
</evidence>
<evidence type="ECO:0000313" key="8">
    <source>
        <dbReference type="EMBL" id="TWU00759.1"/>
    </source>
</evidence>
<evidence type="ECO:0000256" key="1">
    <source>
        <dbReference type="ARBA" id="ARBA00022741"/>
    </source>
</evidence>
<keyword evidence="5 6" id="KW-0456">Lyase</keyword>
<evidence type="ECO:0000313" key="9">
    <source>
        <dbReference type="Proteomes" id="UP000320176"/>
    </source>
</evidence>
<dbReference type="RefSeq" id="WP_146521324.1">
    <property type="nucleotide sequence ID" value="NZ_CP151726.1"/>
</dbReference>
<dbReference type="PANTHER" id="PTHR12592:SF0">
    <property type="entry name" value="ATP-DEPENDENT (S)-NAD(P)H-HYDRATE DEHYDRATASE"/>
    <property type="match status" value="1"/>
</dbReference>
<dbReference type="CDD" id="cd01171">
    <property type="entry name" value="YXKO-related"/>
    <property type="match status" value="1"/>
</dbReference>
<feature type="binding site" evidence="6">
    <location>
        <position position="108"/>
    </location>
    <ligand>
        <name>(6S)-NADPHX</name>
        <dbReference type="ChEBI" id="CHEBI:64076"/>
    </ligand>
</feature>
<dbReference type="InterPro" id="IPR029056">
    <property type="entry name" value="Ribokinase-like"/>
</dbReference>
<proteinExistence type="inferred from homology"/>
<dbReference type="Gene3D" id="3.40.1190.20">
    <property type="match status" value="1"/>
</dbReference>
<dbReference type="AlphaFoldDB" id="A0A5C6AND4"/>
<comment type="caution">
    <text evidence="8">The sequence shown here is derived from an EMBL/GenBank/DDBJ whole genome shotgun (WGS) entry which is preliminary data.</text>
</comment>
<dbReference type="GO" id="GO:0052855">
    <property type="term" value="F:ADP-dependent NAD(P)H-hydrate dehydratase activity"/>
    <property type="evidence" value="ECO:0007669"/>
    <property type="project" value="UniProtKB-UniRule"/>
</dbReference>
<gene>
    <name evidence="6" type="primary">nnrD</name>
    <name evidence="8" type="ORF">Pla52n_41280</name>
</gene>
<dbReference type="PROSITE" id="PS51383">
    <property type="entry name" value="YJEF_C_3"/>
    <property type="match status" value="1"/>
</dbReference>